<dbReference type="EMBL" id="JBCGBO010000004">
    <property type="protein sequence ID" value="KAK9210631.1"/>
    <property type="molecule type" value="Genomic_DNA"/>
</dbReference>
<protein>
    <submittedName>
        <fullName evidence="2">Uncharacterized protein</fullName>
    </submittedName>
</protein>
<evidence type="ECO:0000256" key="1">
    <source>
        <dbReference type="SAM" id="MobiDB-lite"/>
    </source>
</evidence>
<organism evidence="2 3">
    <name type="scientific">Citrus x changshan-huyou</name>
    <dbReference type="NCBI Taxonomy" id="2935761"/>
    <lineage>
        <taxon>Eukaryota</taxon>
        <taxon>Viridiplantae</taxon>
        <taxon>Streptophyta</taxon>
        <taxon>Embryophyta</taxon>
        <taxon>Tracheophyta</taxon>
        <taxon>Spermatophyta</taxon>
        <taxon>Magnoliopsida</taxon>
        <taxon>eudicotyledons</taxon>
        <taxon>Gunneridae</taxon>
        <taxon>Pentapetalae</taxon>
        <taxon>rosids</taxon>
        <taxon>malvids</taxon>
        <taxon>Sapindales</taxon>
        <taxon>Rutaceae</taxon>
        <taxon>Aurantioideae</taxon>
        <taxon>Citrus</taxon>
    </lineage>
</organism>
<comment type="caution">
    <text evidence="2">The sequence shown here is derived from an EMBL/GenBank/DDBJ whole genome shotgun (WGS) entry which is preliminary data.</text>
</comment>
<accession>A0AAP0MMQ6</accession>
<gene>
    <name evidence="2" type="ORF">WN944_003002</name>
</gene>
<keyword evidence="3" id="KW-1185">Reference proteome</keyword>
<dbReference type="AlphaFoldDB" id="A0AAP0MMQ6"/>
<proteinExistence type="predicted"/>
<feature type="region of interest" description="Disordered" evidence="1">
    <location>
        <begin position="34"/>
        <end position="77"/>
    </location>
</feature>
<sequence>MSGANTPDFPLALLLLLQHPIPMEGEKLRFNGQYLQDGDAPSHPAMKRDSQSPIQSLKSSSLPTVCTKARRERERER</sequence>
<reference evidence="2 3" key="1">
    <citation type="submission" date="2024-05" db="EMBL/GenBank/DDBJ databases">
        <title>Haplotype-resolved chromosome-level genome assembly of Huyou (Citrus changshanensis).</title>
        <authorList>
            <person name="Miao C."/>
            <person name="Chen W."/>
            <person name="Wu Y."/>
            <person name="Wang L."/>
            <person name="Zhao S."/>
            <person name="Grierson D."/>
            <person name="Xu C."/>
            <person name="Chen K."/>
        </authorList>
    </citation>
    <scope>NUCLEOTIDE SEQUENCE [LARGE SCALE GENOMIC DNA]</scope>
    <source>
        <strain evidence="2">01-14</strain>
        <tissue evidence="2">Leaf</tissue>
    </source>
</reference>
<dbReference type="Proteomes" id="UP001428341">
    <property type="component" value="Unassembled WGS sequence"/>
</dbReference>
<evidence type="ECO:0000313" key="2">
    <source>
        <dbReference type="EMBL" id="KAK9210631.1"/>
    </source>
</evidence>
<feature type="compositionally biased region" description="Low complexity" evidence="1">
    <location>
        <begin position="51"/>
        <end position="63"/>
    </location>
</feature>
<name>A0AAP0MMQ6_9ROSI</name>
<evidence type="ECO:0000313" key="3">
    <source>
        <dbReference type="Proteomes" id="UP001428341"/>
    </source>
</evidence>